<accession>A0A0A2T7J7</accession>
<dbReference type="eggNOG" id="ENOG50339NF">
    <property type="taxonomic scope" value="Bacteria"/>
</dbReference>
<dbReference type="AlphaFoldDB" id="A0A0A2T7J7"/>
<evidence type="ECO:0000313" key="1">
    <source>
        <dbReference type="EMBL" id="KGP71777.1"/>
    </source>
</evidence>
<organism evidence="1 2">
    <name type="scientific">Pontibacillus yanchengensis Y32</name>
    <dbReference type="NCBI Taxonomy" id="1385514"/>
    <lineage>
        <taxon>Bacteria</taxon>
        <taxon>Bacillati</taxon>
        <taxon>Bacillota</taxon>
        <taxon>Bacilli</taxon>
        <taxon>Bacillales</taxon>
        <taxon>Bacillaceae</taxon>
        <taxon>Pontibacillus</taxon>
    </lineage>
</organism>
<proteinExistence type="predicted"/>
<reference evidence="1 2" key="1">
    <citation type="journal article" date="2015" name="Stand. Genomic Sci.">
        <title>High quality draft genome sequence of the moderately halophilic bacterium Pontibacillus yanchengensis Y32(T) and comparison among Pontibacillus genomes.</title>
        <authorList>
            <person name="Huang J."/>
            <person name="Qiao Z.X."/>
            <person name="Tang J.W."/>
            <person name="Wang G."/>
        </authorList>
    </citation>
    <scope>NUCLEOTIDE SEQUENCE [LARGE SCALE GENOMIC DNA]</scope>
    <source>
        <strain evidence="1 2">Y32</strain>
    </source>
</reference>
<gene>
    <name evidence="1" type="ORF">N782_16660</name>
</gene>
<keyword evidence="2" id="KW-1185">Reference proteome</keyword>
<name>A0A0A2T7J7_9BACI</name>
<protein>
    <submittedName>
        <fullName evidence="1">Uncharacterized protein</fullName>
    </submittedName>
</protein>
<comment type="caution">
    <text evidence="1">The sequence shown here is derived from an EMBL/GenBank/DDBJ whole genome shotgun (WGS) entry which is preliminary data.</text>
</comment>
<evidence type="ECO:0000313" key="2">
    <source>
        <dbReference type="Proteomes" id="UP000030147"/>
    </source>
</evidence>
<sequence>MKTRTKVFITLVALSFLMVLFLYGTQSYFHYKEINLASDRCYEIGGTPIIEKDFLASNYSFSCEVSN</sequence>
<dbReference type="EMBL" id="AVBF01000048">
    <property type="protein sequence ID" value="KGP71777.1"/>
    <property type="molecule type" value="Genomic_DNA"/>
</dbReference>
<dbReference type="Proteomes" id="UP000030147">
    <property type="component" value="Unassembled WGS sequence"/>
</dbReference>
<dbReference type="STRING" id="1385514.N782_16660"/>